<protein>
    <recommendedName>
        <fullName evidence="4">DUF983 domain-containing protein</fullName>
    </recommendedName>
</protein>
<dbReference type="Proteomes" id="UP000630142">
    <property type="component" value="Unassembled WGS sequence"/>
</dbReference>
<dbReference type="NCBIfam" id="NF004633">
    <property type="entry name" value="PRK05978.1"/>
    <property type="match status" value="1"/>
</dbReference>
<gene>
    <name evidence="2" type="ORF">GCM10016234_09370</name>
</gene>
<dbReference type="Pfam" id="PF06170">
    <property type="entry name" value="DUF983"/>
    <property type="match status" value="1"/>
</dbReference>
<dbReference type="EMBL" id="BMZQ01000001">
    <property type="protein sequence ID" value="GHD09034.1"/>
    <property type="molecule type" value="Genomic_DNA"/>
</dbReference>
<feature type="transmembrane region" description="Helical" evidence="1">
    <location>
        <begin position="91"/>
        <end position="112"/>
    </location>
</feature>
<comment type="caution">
    <text evidence="2">The sequence shown here is derived from an EMBL/GenBank/DDBJ whole genome shotgun (WGS) entry which is preliminary data.</text>
</comment>
<proteinExistence type="predicted"/>
<dbReference type="RefSeq" id="WP_189502035.1">
    <property type="nucleotide sequence ID" value="NZ_BMZQ01000001.1"/>
</dbReference>
<evidence type="ECO:0000313" key="3">
    <source>
        <dbReference type="Proteomes" id="UP000630142"/>
    </source>
</evidence>
<evidence type="ECO:0000313" key="2">
    <source>
        <dbReference type="EMBL" id="GHD09034.1"/>
    </source>
</evidence>
<reference evidence="2" key="1">
    <citation type="journal article" date="2014" name="Int. J. Syst. Evol. Microbiol.">
        <title>Complete genome sequence of Corynebacterium casei LMG S-19264T (=DSM 44701T), isolated from a smear-ripened cheese.</title>
        <authorList>
            <consortium name="US DOE Joint Genome Institute (JGI-PGF)"/>
            <person name="Walter F."/>
            <person name="Albersmeier A."/>
            <person name="Kalinowski J."/>
            <person name="Ruckert C."/>
        </authorList>
    </citation>
    <scope>NUCLEOTIDE SEQUENCE</scope>
    <source>
        <strain evidence="2">KCTC 42249</strain>
    </source>
</reference>
<sequence>MENESEFTSGTPARPVRPLIPAMWRGFRGRCPRCGEGKLFRAFVKVNDTCPACGEDFHHHRADDLPAYLVVFIVGHIVVGAFMGVETIGDLALWQHLAIWVPLTIVACIALLQPVKGAVVGLQWALYMHGFGGHEDEIEHHPELETADGAAR</sequence>
<keyword evidence="1" id="KW-1133">Transmembrane helix</keyword>
<keyword evidence="1" id="KW-0812">Transmembrane</keyword>
<keyword evidence="3" id="KW-1185">Reference proteome</keyword>
<evidence type="ECO:0000256" key="1">
    <source>
        <dbReference type="SAM" id="Phobius"/>
    </source>
</evidence>
<keyword evidence="1" id="KW-0472">Membrane</keyword>
<dbReference type="InterPro" id="IPR009325">
    <property type="entry name" value="DUF983"/>
</dbReference>
<dbReference type="AlphaFoldDB" id="A0A8J3DSR5"/>
<organism evidence="2 3">
    <name type="scientific">Tianweitania populi</name>
    <dbReference type="NCBI Taxonomy" id="1607949"/>
    <lineage>
        <taxon>Bacteria</taxon>
        <taxon>Pseudomonadati</taxon>
        <taxon>Pseudomonadota</taxon>
        <taxon>Alphaproteobacteria</taxon>
        <taxon>Hyphomicrobiales</taxon>
        <taxon>Phyllobacteriaceae</taxon>
        <taxon>Tianweitania</taxon>
    </lineage>
</organism>
<feature type="transmembrane region" description="Helical" evidence="1">
    <location>
        <begin position="65"/>
        <end position="85"/>
    </location>
</feature>
<reference evidence="2" key="2">
    <citation type="submission" date="2020-09" db="EMBL/GenBank/DDBJ databases">
        <authorList>
            <person name="Sun Q."/>
            <person name="Kim S."/>
        </authorList>
    </citation>
    <scope>NUCLEOTIDE SEQUENCE</scope>
    <source>
        <strain evidence="2">KCTC 42249</strain>
    </source>
</reference>
<name>A0A8J3DSR5_9HYPH</name>
<accession>A0A8J3DSR5</accession>
<evidence type="ECO:0008006" key="4">
    <source>
        <dbReference type="Google" id="ProtNLM"/>
    </source>
</evidence>